<name>A0A0A9DUS8_ARUDO</name>
<feature type="compositionally biased region" description="Polar residues" evidence="1">
    <location>
        <begin position="1"/>
        <end position="11"/>
    </location>
</feature>
<reference evidence="2" key="2">
    <citation type="journal article" date="2015" name="Data Brief">
        <title>Shoot transcriptome of the giant reed, Arundo donax.</title>
        <authorList>
            <person name="Barrero R.A."/>
            <person name="Guerrero F.D."/>
            <person name="Moolhuijzen P."/>
            <person name="Goolsby J.A."/>
            <person name="Tidwell J."/>
            <person name="Bellgard S.E."/>
            <person name="Bellgard M.I."/>
        </authorList>
    </citation>
    <scope>NUCLEOTIDE SEQUENCE</scope>
    <source>
        <tissue evidence="2">Shoot tissue taken approximately 20 cm above the soil surface</tissue>
    </source>
</reference>
<evidence type="ECO:0000313" key="2">
    <source>
        <dbReference type="EMBL" id="JAD87512.1"/>
    </source>
</evidence>
<reference evidence="2" key="1">
    <citation type="submission" date="2014-09" db="EMBL/GenBank/DDBJ databases">
        <authorList>
            <person name="Magalhaes I.L.F."/>
            <person name="Oliveira U."/>
            <person name="Santos F.R."/>
            <person name="Vidigal T.H.D.A."/>
            <person name="Brescovit A.D."/>
            <person name="Santos A.J."/>
        </authorList>
    </citation>
    <scope>NUCLEOTIDE SEQUENCE</scope>
    <source>
        <tissue evidence="2">Shoot tissue taken approximately 20 cm above the soil surface</tissue>
    </source>
</reference>
<dbReference type="AlphaFoldDB" id="A0A0A9DUS8"/>
<feature type="region of interest" description="Disordered" evidence="1">
    <location>
        <begin position="1"/>
        <end position="53"/>
    </location>
</feature>
<sequence>MTCRPSSTSAFSAGRRPRVAASGRTSGAAPRRHATLVGSTSSTASSTGSRWTSCPLPQLPAALL</sequence>
<dbReference type="EMBL" id="GBRH01210383">
    <property type="protein sequence ID" value="JAD87512.1"/>
    <property type="molecule type" value="Transcribed_RNA"/>
</dbReference>
<organism evidence="2">
    <name type="scientific">Arundo donax</name>
    <name type="common">Giant reed</name>
    <name type="synonym">Donax arundinaceus</name>
    <dbReference type="NCBI Taxonomy" id="35708"/>
    <lineage>
        <taxon>Eukaryota</taxon>
        <taxon>Viridiplantae</taxon>
        <taxon>Streptophyta</taxon>
        <taxon>Embryophyta</taxon>
        <taxon>Tracheophyta</taxon>
        <taxon>Spermatophyta</taxon>
        <taxon>Magnoliopsida</taxon>
        <taxon>Liliopsida</taxon>
        <taxon>Poales</taxon>
        <taxon>Poaceae</taxon>
        <taxon>PACMAD clade</taxon>
        <taxon>Arundinoideae</taxon>
        <taxon>Arundineae</taxon>
        <taxon>Arundo</taxon>
    </lineage>
</organism>
<proteinExistence type="predicted"/>
<evidence type="ECO:0000256" key="1">
    <source>
        <dbReference type="SAM" id="MobiDB-lite"/>
    </source>
</evidence>
<accession>A0A0A9DUS8</accession>
<feature type="compositionally biased region" description="Low complexity" evidence="1">
    <location>
        <begin position="39"/>
        <end position="53"/>
    </location>
</feature>
<protein>
    <submittedName>
        <fullName evidence="2">Uncharacterized protein</fullName>
    </submittedName>
</protein>